<sequence>MVGLPSVTQNKFSFIFLRLAESVRRQTSSLDSCHSLPPFLPLAGVSPTLWPLGCSSSAAHRDKASPSRLHANEDRACGCKVQCRKCAVCQVVPGPGSGVVGGATANPRLRLFLRDMSAGVSFGAWGTIREGLTVFSSVVTECAHTPPVAPLTPPPIFLYIPWRLASLWVPDTPEG</sequence>
<protein>
    <submittedName>
        <fullName evidence="1">Uncharacterized protein</fullName>
    </submittedName>
</protein>
<dbReference type="Proteomes" id="UP001153269">
    <property type="component" value="Unassembled WGS sequence"/>
</dbReference>
<keyword evidence="2" id="KW-1185">Reference proteome</keyword>
<evidence type="ECO:0000313" key="1">
    <source>
        <dbReference type="EMBL" id="CAB1459124.1"/>
    </source>
</evidence>
<name>A0A9N7VXT2_PLEPL</name>
<reference evidence="1" key="1">
    <citation type="submission" date="2020-03" db="EMBL/GenBank/DDBJ databases">
        <authorList>
            <person name="Weist P."/>
        </authorList>
    </citation>
    <scope>NUCLEOTIDE SEQUENCE</scope>
</reference>
<gene>
    <name evidence="1" type="ORF">PLEPLA_LOCUS46960</name>
</gene>
<accession>A0A9N7VXT2</accession>
<comment type="caution">
    <text evidence="1">The sequence shown here is derived from an EMBL/GenBank/DDBJ whole genome shotgun (WGS) entry which is preliminary data.</text>
</comment>
<evidence type="ECO:0000313" key="2">
    <source>
        <dbReference type="Proteomes" id="UP001153269"/>
    </source>
</evidence>
<proteinExistence type="predicted"/>
<organism evidence="1 2">
    <name type="scientific">Pleuronectes platessa</name>
    <name type="common">European plaice</name>
    <dbReference type="NCBI Taxonomy" id="8262"/>
    <lineage>
        <taxon>Eukaryota</taxon>
        <taxon>Metazoa</taxon>
        <taxon>Chordata</taxon>
        <taxon>Craniata</taxon>
        <taxon>Vertebrata</taxon>
        <taxon>Euteleostomi</taxon>
        <taxon>Actinopterygii</taxon>
        <taxon>Neopterygii</taxon>
        <taxon>Teleostei</taxon>
        <taxon>Neoteleostei</taxon>
        <taxon>Acanthomorphata</taxon>
        <taxon>Carangaria</taxon>
        <taxon>Pleuronectiformes</taxon>
        <taxon>Pleuronectoidei</taxon>
        <taxon>Pleuronectidae</taxon>
        <taxon>Pleuronectes</taxon>
    </lineage>
</organism>
<dbReference type="EMBL" id="CADEAL010004418">
    <property type="protein sequence ID" value="CAB1459124.1"/>
    <property type="molecule type" value="Genomic_DNA"/>
</dbReference>
<dbReference type="AlphaFoldDB" id="A0A9N7VXT2"/>